<feature type="transmembrane region" description="Helical" evidence="8">
    <location>
        <begin position="93"/>
        <end position="113"/>
    </location>
</feature>
<keyword evidence="6 8" id="KW-1133">Transmembrane helix</keyword>
<dbReference type="PANTHER" id="PTHR43495">
    <property type="entry name" value="GABA PERMEASE"/>
    <property type="match status" value="1"/>
</dbReference>
<evidence type="ECO:0000256" key="4">
    <source>
        <dbReference type="ARBA" id="ARBA00022692"/>
    </source>
</evidence>
<dbReference type="PIRSF" id="PIRSF006060">
    <property type="entry name" value="AA_transporter"/>
    <property type="match status" value="1"/>
</dbReference>
<proteinExistence type="predicted"/>
<evidence type="ECO:0000256" key="1">
    <source>
        <dbReference type="ARBA" id="ARBA00004651"/>
    </source>
</evidence>
<name>A0A850REM6_9LACO</name>
<feature type="transmembrane region" description="Helical" evidence="8">
    <location>
        <begin position="356"/>
        <end position="377"/>
    </location>
</feature>
<feature type="transmembrane region" description="Helical" evidence="8">
    <location>
        <begin position="238"/>
        <end position="256"/>
    </location>
</feature>
<evidence type="ECO:0000256" key="3">
    <source>
        <dbReference type="ARBA" id="ARBA00022475"/>
    </source>
</evidence>
<feature type="transmembrane region" description="Helical" evidence="8">
    <location>
        <begin position="331"/>
        <end position="349"/>
    </location>
</feature>
<evidence type="ECO:0000313" key="11">
    <source>
        <dbReference type="Proteomes" id="UP000563523"/>
    </source>
</evidence>
<keyword evidence="4 8" id="KW-0812">Transmembrane</keyword>
<reference evidence="10 11" key="1">
    <citation type="submission" date="2020-06" db="EMBL/GenBank/DDBJ databases">
        <authorList>
            <person name="Kang J."/>
        </authorList>
    </citation>
    <scope>NUCLEOTIDE SEQUENCE [LARGE SCALE GENOMIC DNA]</scope>
    <source>
        <strain evidence="10 11">DCY120</strain>
    </source>
</reference>
<keyword evidence="5" id="KW-0029">Amino-acid transport</keyword>
<evidence type="ECO:0000256" key="2">
    <source>
        <dbReference type="ARBA" id="ARBA00022448"/>
    </source>
</evidence>
<feature type="transmembrane region" description="Helical" evidence="8">
    <location>
        <begin position="43"/>
        <end position="62"/>
    </location>
</feature>
<dbReference type="RefSeq" id="WP_176943323.1">
    <property type="nucleotide sequence ID" value="NZ_JABZEC010000011.1"/>
</dbReference>
<feature type="transmembrane region" description="Helical" evidence="8">
    <location>
        <begin position="151"/>
        <end position="173"/>
    </location>
</feature>
<feature type="transmembrane region" description="Helical" evidence="8">
    <location>
        <begin position="405"/>
        <end position="438"/>
    </location>
</feature>
<keyword evidence="3" id="KW-1003">Cell membrane</keyword>
<protein>
    <submittedName>
        <fullName evidence="10">Amino acid permease</fullName>
    </submittedName>
</protein>
<keyword evidence="2" id="KW-0813">Transport</keyword>
<evidence type="ECO:0000256" key="6">
    <source>
        <dbReference type="ARBA" id="ARBA00022989"/>
    </source>
</evidence>
<dbReference type="AlphaFoldDB" id="A0A850REM6"/>
<accession>A0A850REM6</accession>
<evidence type="ECO:0000256" key="8">
    <source>
        <dbReference type="SAM" id="Phobius"/>
    </source>
</evidence>
<evidence type="ECO:0000256" key="7">
    <source>
        <dbReference type="ARBA" id="ARBA00023136"/>
    </source>
</evidence>
<dbReference type="EMBL" id="JABZEC010000011">
    <property type="protein sequence ID" value="NVY97158.1"/>
    <property type="molecule type" value="Genomic_DNA"/>
</dbReference>
<feature type="transmembrane region" description="Helical" evidence="8">
    <location>
        <begin position="125"/>
        <end position="145"/>
    </location>
</feature>
<dbReference type="GO" id="GO:0006865">
    <property type="term" value="P:amino acid transport"/>
    <property type="evidence" value="ECO:0007669"/>
    <property type="project" value="UniProtKB-KW"/>
</dbReference>
<dbReference type="Gene3D" id="1.20.1740.10">
    <property type="entry name" value="Amino acid/polyamine transporter I"/>
    <property type="match status" value="1"/>
</dbReference>
<dbReference type="InterPro" id="IPR004841">
    <property type="entry name" value="AA-permease/SLC12A_dom"/>
</dbReference>
<evidence type="ECO:0000256" key="5">
    <source>
        <dbReference type="ARBA" id="ARBA00022970"/>
    </source>
</evidence>
<feature type="transmembrane region" description="Helical" evidence="8">
    <location>
        <begin position="12"/>
        <end position="31"/>
    </location>
</feature>
<keyword evidence="11" id="KW-1185">Reference proteome</keyword>
<feature type="transmembrane region" description="Helical" evidence="8">
    <location>
        <begin position="268"/>
        <end position="294"/>
    </location>
</feature>
<dbReference type="Pfam" id="PF00324">
    <property type="entry name" value="AA_permease"/>
    <property type="match status" value="1"/>
</dbReference>
<keyword evidence="7 8" id="KW-0472">Membrane</keyword>
<feature type="domain" description="Amino acid permease/ SLC12A" evidence="9">
    <location>
        <begin position="15"/>
        <end position="436"/>
    </location>
</feature>
<comment type="caution">
    <text evidence="10">The sequence shown here is derived from an EMBL/GenBank/DDBJ whole genome shotgun (WGS) entry which is preliminary data.</text>
</comment>
<dbReference type="GO" id="GO:0005886">
    <property type="term" value="C:plasma membrane"/>
    <property type="evidence" value="ECO:0007669"/>
    <property type="project" value="UniProtKB-SubCell"/>
</dbReference>
<dbReference type="PANTHER" id="PTHR43495:SF2">
    <property type="entry name" value="D-SERINE_D-ALANINE_GLYCINE TRANSPORTER"/>
    <property type="match status" value="1"/>
</dbReference>
<dbReference type="GO" id="GO:0055085">
    <property type="term" value="P:transmembrane transport"/>
    <property type="evidence" value="ECO:0007669"/>
    <property type="project" value="InterPro"/>
</dbReference>
<sequence length="448" mass="49873">MSDDNNLSRSLSARHVSMIALGGTIGTGLFLGSGESIQQAGPAILVIYLITGFFVFLMMRALGELLLSDTDSIIFIDFIKKYLGPRAGFIMGWTYWLSWLVIAMSELTAVGAYMQFWFPHIPSWIWELAFLLILYLINIVAVAAFGETEFWFATIKIVAICAIIITAIVMVIFQVRTNQGPVRLSNLWHFGISSGNGRELIGAFQMAFFSFLGVEFVGVSAAETKDPLETIPHSINSIIFRILIFYIGALSAIMVIQPWTDYSAGHSPFVQVFAGIGIKSAAGIINFVVLTAAASSLNSSLFTTGRMLFSLTPRKHYFAQLNHRQIPMRSITLSTIIVAVCVVLINYCFPKDAFKMITSVASAAFLIIYMSLMLAHVKYRQSADFKNGPELFQLPFSPWSDYLTIIFMCFIFVILLVTPATTITTILTIIWFLVIYYFSRRVPAAAKK</sequence>
<dbReference type="FunFam" id="1.20.1740.10:FF:000001">
    <property type="entry name" value="Amino acid permease"/>
    <property type="match status" value="1"/>
</dbReference>
<gene>
    <name evidence="10" type="ORF">HU830_08495</name>
</gene>
<organism evidence="10 11">
    <name type="scientific">Bombilactobacillus apium</name>
    <dbReference type="NCBI Taxonomy" id="2675299"/>
    <lineage>
        <taxon>Bacteria</taxon>
        <taxon>Bacillati</taxon>
        <taxon>Bacillota</taxon>
        <taxon>Bacilli</taxon>
        <taxon>Lactobacillales</taxon>
        <taxon>Lactobacillaceae</taxon>
        <taxon>Bombilactobacillus</taxon>
    </lineage>
</organism>
<feature type="transmembrane region" description="Helical" evidence="8">
    <location>
        <begin position="200"/>
        <end position="218"/>
    </location>
</feature>
<evidence type="ECO:0000313" key="10">
    <source>
        <dbReference type="EMBL" id="NVY97158.1"/>
    </source>
</evidence>
<evidence type="ECO:0000259" key="9">
    <source>
        <dbReference type="Pfam" id="PF00324"/>
    </source>
</evidence>
<comment type="subcellular location">
    <subcellularLocation>
        <location evidence="1">Cell membrane</location>
        <topology evidence="1">Multi-pass membrane protein</topology>
    </subcellularLocation>
</comment>
<dbReference type="Proteomes" id="UP000563523">
    <property type="component" value="Unassembled WGS sequence"/>
</dbReference>